<dbReference type="Proteomes" id="UP000004705">
    <property type="component" value="Chromosome"/>
</dbReference>
<evidence type="ECO:0000313" key="1">
    <source>
        <dbReference type="EMBL" id="EHY89408.1"/>
    </source>
</evidence>
<organism evidence="1 2">
    <name type="scientific">Saccharomonospora azurea NA-128</name>
    <dbReference type="NCBI Taxonomy" id="882081"/>
    <lineage>
        <taxon>Bacteria</taxon>
        <taxon>Bacillati</taxon>
        <taxon>Actinomycetota</taxon>
        <taxon>Actinomycetes</taxon>
        <taxon>Pseudonocardiales</taxon>
        <taxon>Pseudonocardiaceae</taxon>
        <taxon>Saccharomonospora</taxon>
    </lineage>
</organism>
<dbReference type="OrthoDB" id="3556182at2"/>
<dbReference type="RefSeq" id="WP_005442009.1">
    <property type="nucleotide sequence ID" value="NZ_CM001466.1"/>
</dbReference>
<keyword evidence="2" id="KW-1185">Reference proteome</keyword>
<dbReference type="EMBL" id="CM001466">
    <property type="protein sequence ID" value="EHY89408.1"/>
    <property type="molecule type" value="Genomic_DNA"/>
</dbReference>
<reference evidence="1 2" key="1">
    <citation type="journal article" date="2012" name="Stand. Genomic Sci.">
        <title>Genome sequence of the soil bacterium Saccharomonospora azurea type strain (NA-128(T)).</title>
        <authorList>
            <person name="Klenk H.P."/>
            <person name="Held B."/>
            <person name="Lucas S."/>
            <person name="Lapidus A."/>
            <person name="Copeland A."/>
            <person name="Hammon N."/>
            <person name="Pitluck S."/>
            <person name="Goodwin L.A."/>
            <person name="Han C."/>
            <person name="Tapia R."/>
            <person name="Brambilla E.M."/>
            <person name="Potter G."/>
            <person name="Land M."/>
            <person name="Ivanova N."/>
            <person name="Rohde M."/>
            <person name="Goker M."/>
            <person name="Detter J.C."/>
            <person name="Kyrpides N.C."/>
            <person name="Woyke T."/>
        </authorList>
    </citation>
    <scope>NUCLEOTIDE SEQUENCE [LARGE SCALE GENOMIC DNA]</scope>
    <source>
        <strain evidence="1 2">NA-128</strain>
    </source>
</reference>
<accession>H8G856</accession>
<protein>
    <submittedName>
        <fullName evidence="1">Uncharacterized protein</fullName>
    </submittedName>
</protein>
<sequence>MNDPEPYAVLTRQQWQLLNDTLADLCGASGGSREDLHDLAVGVLETSRPAHWTTSMEDSPARSLWCRVYEIIGALAHLADAAPHDARQIRRLSVEVKWLAEHMRTFPGPVRVSECSDA</sequence>
<evidence type="ECO:0000313" key="2">
    <source>
        <dbReference type="Proteomes" id="UP000004705"/>
    </source>
</evidence>
<name>H8G856_9PSEU</name>
<dbReference type="HOGENOM" id="CLU_167607_0_0_11"/>
<dbReference type="AlphaFoldDB" id="H8G856"/>
<proteinExistence type="predicted"/>
<gene>
    <name evidence="1" type="ORF">SacazDRAFT_02511</name>
</gene>